<gene>
    <name evidence="1" type="ORF">C1I95_33520</name>
</gene>
<dbReference type="RefSeq" id="WP_111220085.1">
    <property type="nucleotide sequence ID" value="NZ_POTY01000436.1"/>
</dbReference>
<evidence type="ECO:0000313" key="2">
    <source>
        <dbReference type="Proteomes" id="UP000248924"/>
    </source>
</evidence>
<dbReference type="AlphaFoldDB" id="A0A2W2CZU2"/>
<reference evidence="1 2" key="1">
    <citation type="submission" date="2018-01" db="EMBL/GenBank/DDBJ databases">
        <title>Draft genome sequence of Jishengella sp. NA12.</title>
        <authorList>
            <person name="Sahin N."/>
            <person name="Ay H."/>
            <person name="Saygin H."/>
        </authorList>
    </citation>
    <scope>NUCLEOTIDE SEQUENCE [LARGE SCALE GENOMIC DNA]</scope>
    <source>
        <strain evidence="1 2">NA12</strain>
    </source>
</reference>
<evidence type="ECO:0000313" key="1">
    <source>
        <dbReference type="EMBL" id="PZG03973.1"/>
    </source>
</evidence>
<dbReference type="Proteomes" id="UP000248924">
    <property type="component" value="Unassembled WGS sequence"/>
</dbReference>
<proteinExistence type="predicted"/>
<accession>A0A2W2CZU2</accession>
<protein>
    <submittedName>
        <fullName evidence="1">Uncharacterized protein</fullName>
    </submittedName>
</protein>
<keyword evidence="2" id="KW-1185">Reference proteome</keyword>
<organism evidence="1 2">
    <name type="scientific">Micromonospora craterilacus</name>
    <dbReference type="NCBI Taxonomy" id="1655439"/>
    <lineage>
        <taxon>Bacteria</taxon>
        <taxon>Bacillati</taxon>
        <taxon>Actinomycetota</taxon>
        <taxon>Actinomycetes</taxon>
        <taxon>Micromonosporales</taxon>
        <taxon>Micromonosporaceae</taxon>
        <taxon>Micromonospora</taxon>
    </lineage>
</organism>
<dbReference type="EMBL" id="POTY01000436">
    <property type="protein sequence ID" value="PZG03973.1"/>
    <property type="molecule type" value="Genomic_DNA"/>
</dbReference>
<comment type="caution">
    <text evidence="1">The sequence shown here is derived from an EMBL/GenBank/DDBJ whole genome shotgun (WGS) entry which is preliminary data.</text>
</comment>
<sequence length="89" mass="9328">MTEQQQMMPSFGLVVQEGDTLVVGLAGTPNAAEWAKLREMLEAELPGVRCVVLAGVSGMALYQQTLTAESIYLPLRDSTQDNASGGGAG</sequence>
<name>A0A2W2CZU2_9ACTN</name>